<keyword evidence="11" id="KW-1185">Reference proteome</keyword>
<evidence type="ECO:0000256" key="6">
    <source>
        <dbReference type="ARBA" id="ARBA00023033"/>
    </source>
</evidence>
<dbReference type="Pfam" id="PF00067">
    <property type="entry name" value="p450"/>
    <property type="match status" value="1"/>
</dbReference>
<dbReference type="InterPro" id="IPR002401">
    <property type="entry name" value="Cyt_P450_E_grp-I"/>
</dbReference>
<reference evidence="10 11" key="1">
    <citation type="journal article" date="2017" name="Mycologia">
        <title>Bifiguratus adelaidae, gen. et sp. nov., a new member of Mucoromycotina in endophytic and soil-dwelling habitats.</title>
        <authorList>
            <person name="Torres-Cruz T.J."/>
            <person name="Billingsley Tobias T.L."/>
            <person name="Almatruk M."/>
            <person name="Hesse C."/>
            <person name="Kuske C.R."/>
            <person name="Desiro A."/>
            <person name="Benucci G.M."/>
            <person name="Bonito G."/>
            <person name="Stajich J.E."/>
            <person name="Dunlap C."/>
            <person name="Arnold A.E."/>
            <person name="Porras-Alfaro A."/>
        </authorList>
    </citation>
    <scope>NUCLEOTIDE SEQUENCE [LARGE SCALE GENOMIC DNA]</scope>
    <source>
        <strain evidence="10 11">AZ0501</strain>
    </source>
</reference>
<dbReference type="GO" id="GO:0004497">
    <property type="term" value="F:monooxygenase activity"/>
    <property type="evidence" value="ECO:0007669"/>
    <property type="project" value="UniProtKB-KW"/>
</dbReference>
<evidence type="ECO:0000256" key="1">
    <source>
        <dbReference type="ARBA" id="ARBA00010617"/>
    </source>
</evidence>
<keyword evidence="4 8" id="KW-0560">Oxidoreductase</keyword>
<dbReference type="Gene3D" id="1.10.630.10">
    <property type="entry name" value="Cytochrome P450"/>
    <property type="match status" value="1"/>
</dbReference>
<dbReference type="InterPro" id="IPR001128">
    <property type="entry name" value="Cyt_P450"/>
</dbReference>
<dbReference type="OrthoDB" id="1470350at2759"/>
<dbReference type="InterPro" id="IPR036396">
    <property type="entry name" value="Cyt_P450_sf"/>
</dbReference>
<keyword evidence="9" id="KW-1133">Transmembrane helix</keyword>
<keyword evidence="9" id="KW-0812">Transmembrane</keyword>
<dbReference type="PRINTS" id="PR00385">
    <property type="entry name" value="P450"/>
</dbReference>
<evidence type="ECO:0000313" key="10">
    <source>
        <dbReference type="EMBL" id="OZJ05607.1"/>
    </source>
</evidence>
<accession>A0A261Y4R4</accession>
<evidence type="ECO:0000256" key="8">
    <source>
        <dbReference type="RuleBase" id="RU000461"/>
    </source>
</evidence>
<dbReference type="PANTHER" id="PTHR24291">
    <property type="entry name" value="CYTOCHROME P450 FAMILY 4"/>
    <property type="match status" value="1"/>
</dbReference>
<comment type="caution">
    <text evidence="10">The sequence shown here is derived from an EMBL/GenBank/DDBJ whole genome shotgun (WGS) entry which is preliminary data.</text>
</comment>
<evidence type="ECO:0000313" key="11">
    <source>
        <dbReference type="Proteomes" id="UP000242875"/>
    </source>
</evidence>
<dbReference type="GO" id="GO:0005506">
    <property type="term" value="F:iron ion binding"/>
    <property type="evidence" value="ECO:0007669"/>
    <property type="project" value="InterPro"/>
</dbReference>
<dbReference type="PANTHER" id="PTHR24291:SF50">
    <property type="entry name" value="BIFUNCTIONAL ALBAFLAVENONE MONOOXYGENASE_TERPENE SYNTHASE"/>
    <property type="match status" value="1"/>
</dbReference>
<dbReference type="AlphaFoldDB" id="A0A261Y4R4"/>
<evidence type="ECO:0000256" key="3">
    <source>
        <dbReference type="ARBA" id="ARBA00022723"/>
    </source>
</evidence>
<keyword evidence="3 7" id="KW-0479">Metal-binding</keyword>
<gene>
    <name evidence="10" type="ORF">BZG36_01487</name>
</gene>
<organism evidence="10 11">
    <name type="scientific">Bifiguratus adelaidae</name>
    <dbReference type="NCBI Taxonomy" id="1938954"/>
    <lineage>
        <taxon>Eukaryota</taxon>
        <taxon>Fungi</taxon>
        <taxon>Fungi incertae sedis</taxon>
        <taxon>Mucoromycota</taxon>
        <taxon>Mucoromycotina</taxon>
        <taxon>Endogonomycetes</taxon>
        <taxon>Endogonales</taxon>
        <taxon>Endogonales incertae sedis</taxon>
        <taxon>Bifiguratus</taxon>
    </lineage>
</organism>
<evidence type="ECO:0000256" key="9">
    <source>
        <dbReference type="SAM" id="Phobius"/>
    </source>
</evidence>
<sequence length="557" mass="63119">MSGVIGKATNNLLEVFHRLQSGELDALLNSIRQYVERRKTLSLAIAVVSVLFIGRRAIRPRRPAGYLAIPEADNWKVLKTMFTTDSVTERRKPFGDILQKHGIVRMKLVGQDMVHFATPEYAKKMLTSSDVFLKESPEDQGKYTLSAKFLGGVNLVFSNGGTWRRHRKIANPAFHRNWDTDVFGHCVRKMSNVIDASMAKEGKVDLGDVFTRMTLDALGLAGFGFDFKSLENPDGEYVKTYNTLMNASLNPLYFLFPILDRFPLGARRKLHTEAVIKYDNLLFDIIKAKQADVEAKRAANGGTDMHDKDDLLTMMIKACYDDENKEGGKGLNLKELRDNVAIFFLAGHDTTANALASAIYFLARNPEYQQRLFEEAIEALGPIETEEDELKVPTFAQTKQMPFLDLVMKETLRLRPSVGQLPARKTAQEVDMGDGYIIPKGIRCTLNIHSIHHNPKYWGDDVEEFKPDRFQGNALTGEKSDGYTARGSYEWLAFSNGPRSCIGTNFSLIEQRVTLSMLVRKYTFKLPEDSIWKDHLDARGVVLQHIHDLYVEFHPRQ</sequence>
<dbReference type="GO" id="GO:0020037">
    <property type="term" value="F:heme binding"/>
    <property type="evidence" value="ECO:0007669"/>
    <property type="project" value="InterPro"/>
</dbReference>
<keyword evidence="2 7" id="KW-0349">Heme</keyword>
<dbReference type="PRINTS" id="PR00463">
    <property type="entry name" value="EP450I"/>
</dbReference>
<evidence type="ECO:0000256" key="7">
    <source>
        <dbReference type="PIRSR" id="PIRSR602401-1"/>
    </source>
</evidence>
<proteinExistence type="inferred from homology"/>
<protein>
    <recommendedName>
        <fullName evidence="12">Cytochrome P450</fullName>
    </recommendedName>
</protein>
<evidence type="ECO:0000256" key="5">
    <source>
        <dbReference type="ARBA" id="ARBA00023004"/>
    </source>
</evidence>
<keyword evidence="5 7" id="KW-0408">Iron</keyword>
<keyword evidence="6 8" id="KW-0503">Monooxygenase</keyword>
<dbReference type="EMBL" id="MVBO01000012">
    <property type="protein sequence ID" value="OZJ05607.1"/>
    <property type="molecule type" value="Genomic_DNA"/>
</dbReference>
<dbReference type="PROSITE" id="PS00086">
    <property type="entry name" value="CYTOCHROME_P450"/>
    <property type="match status" value="1"/>
</dbReference>
<dbReference type="SUPFAM" id="SSF48264">
    <property type="entry name" value="Cytochrome P450"/>
    <property type="match status" value="1"/>
</dbReference>
<name>A0A261Y4R4_9FUNG</name>
<dbReference type="GO" id="GO:0016705">
    <property type="term" value="F:oxidoreductase activity, acting on paired donors, with incorporation or reduction of molecular oxygen"/>
    <property type="evidence" value="ECO:0007669"/>
    <property type="project" value="InterPro"/>
</dbReference>
<feature type="binding site" description="axial binding residue" evidence="7">
    <location>
        <position position="501"/>
    </location>
    <ligand>
        <name>heme</name>
        <dbReference type="ChEBI" id="CHEBI:30413"/>
    </ligand>
    <ligandPart>
        <name>Fe</name>
        <dbReference type="ChEBI" id="CHEBI:18248"/>
    </ligandPart>
</feature>
<evidence type="ECO:0000256" key="2">
    <source>
        <dbReference type="ARBA" id="ARBA00022617"/>
    </source>
</evidence>
<dbReference type="Proteomes" id="UP000242875">
    <property type="component" value="Unassembled WGS sequence"/>
</dbReference>
<dbReference type="InterPro" id="IPR017972">
    <property type="entry name" value="Cyt_P450_CS"/>
</dbReference>
<evidence type="ECO:0000256" key="4">
    <source>
        <dbReference type="ARBA" id="ARBA00023002"/>
    </source>
</evidence>
<dbReference type="InterPro" id="IPR050196">
    <property type="entry name" value="Cytochrome_P450_Monoox"/>
</dbReference>
<feature type="transmembrane region" description="Helical" evidence="9">
    <location>
        <begin position="40"/>
        <end position="58"/>
    </location>
</feature>
<comment type="similarity">
    <text evidence="1 8">Belongs to the cytochrome P450 family.</text>
</comment>
<keyword evidence="9" id="KW-0472">Membrane</keyword>
<comment type="cofactor">
    <cofactor evidence="7">
        <name>heme</name>
        <dbReference type="ChEBI" id="CHEBI:30413"/>
    </cofactor>
</comment>
<evidence type="ECO:0008006" key="12">
    <source>
        <dbReference type="Google" id="ProtNLM"/>
    </source>
</evidence>